<comment type="caution">
    <text evidence="1">The sequence shown here is derived from an EMBL/GenBank/DDBJ whole genome shotgun (WGS) entry which is preliminary data.</text>
</comment>
<dbReference type="AlphaFoldDB" id="A0A3A3GKT6"/>
<name>A0A3A3GKT6_PANTH</name>
<reference evidence="1 2" key="1">
    <citation type="submission" date="2018-09" db="EMBL/GenBank/DDBJ databases">
        <title>Paenibacillus SK2017-BO5.</title>
        <authorList>
            <person name="Piskunova J.V."/>
            <person name="Dubiley S.A."/>
            <person name="Severinov K.V."/>
        </authorList>
    </citation>
    <scope>NUCLEOTIDE SEQUENCE [LARGE SCALE GENOMIC DNA]</scope>
    <source>
        <strain evidence="1 2">BO5</strain>
    </source>
</reference>
<sequence>MNTSGYKLNLPISKVHQVYHPFWKNQDRYLAFLMAAAVDKHLNSPLKNEVISANLFGKKVSPHILPKDVRYAQTDPSARLRGHEPGV</sequence>
<proteinExistence type="predicted"/>
<organism evidence="1 2">
    <name type="scientific">Paenibacillus thiaminolyticus</name>
    <name type="common">Bacillus thiaminolyticus</name>
    <dbReference type="NCBI Taxonomy" id="49283"/>
    <lineage>
        <taxon>Bacteria</taxon>
        <taxon>Bacillati</taxon>
        <taxon>Bacillota</taxon>
        <taxon>Bacilli</taxon>
        <taxon>Bacillales</taxon>
        <taxon>Paenibacillaceae</taxon>
        <taxon>Paenibacillus</taxon>
    </lineage>
</organism>
<accession>A0A3A3GKT6</accession>
<gene>
    <name evidence="1" type="ORF">DQX05_06555</name>
</gene>
<dbReference type="EMBL" id="QYZD01000004">
    <property type="protein sequence ID" value="RJG25131.1"/>
    <property type="molecule type" value="Genomic_DNA"/>
</dbReference>
<protein>
    <submittedName>
        <fullName evidence="1">Uncharacterized protein</fullName>
    </submittedName>
</protein>
<evidence type="ECO:0000313" key="1">
    <source>
        <dbReference type="EMBL" id="RJG25131.1"/>
    </source>
</evidence>
<evidence type="ECO:0000313" key="2">
    <source>
        <dbReference type="Proteomes" id="UP000266177"/>
    </source>
</evidence>
<dbReference type="Proteomes" id="UP000266177">
    <property type="component" value="Unassembled WGS sequence"/>
</dbReference>